<evidence type="ECO:0000256" key="7">
    <source>
        <dbReference type="RuleBase" id="RU003512"/>
    </source>
</evidence>
<dbReference type="GO" id="GO:0042597">
    <property type="term" value="C:periplasmic space"/>
    <property type="evidence" value="ECO:0007669"/>
    <property type="project" value="UniProtKB-SubCell"/>
</dbReference>
<sequence>MNRIRRVLTMISQVLLSCLISCVASGCSFSLKQEQENKPYVLSMNRMIHDCVSRIIGDKLHAIVLIDGSLDPHAYEMVKGDEDKMALSSLIFCNGLGLEHSLSLRKHLEGNPKVVNISALLVEKGVFTPLEEDGIYDPHIWMDLGLWIEGVQEISRKLVMHFPDWEKEIIENTHKLVQEMQELDVWAEKCLQSIPEDRRYLVSGHNAFSYFTKRYLATPEEGISGAWKERCISPEGLSPEAQISIRDIMLVVDYIHKHGVEVVFPEDTLNQDALKKIVSCLGKGHTVRLAKGALYSDNVDTDYFTTFKHNVSLITKELGGIIFE</sequence>
<dbReference type="Proteomes" id="UP000008305">
    <property type="component" value="Chromosome"/>
</dbReference>
<keyword evidence="3 7" id="KW-0813">Transport</keyword>
<keyword evidence="6" id="KW-0574">Periplasm</keyword>
<evidence type="ECO:0000256" key="3">
    <source>
        <dbReference type="ARBA" id="ARBA00022448"/>
    </source>
</evidence>
<dbReference type="Pfam" id="PF01297">
    <property type="entry name" value="ZnuA"/>
    <property type="match status" value="1"/>
</dbReference>
<feature type="chain" id="PRO_5041241476" evidence="8">
    <location>
        <begin position="27"/>
        <end position="324"/>
    </location>
</feature>
<dbReference type="InterPro" id="IPR006129">
    <property type="entry name" value="AdhesinB"/>
</dbReference>
<dbReference type="PRINTS" id="PR00690">
    <property type="entry name" value="ADHESNFAMILY"/>
</dbReference>
<dbReference type="InterPro" id="IPR006127">
    <property type="entry name" value="ZnuA-like"/>
</dbReference>
<evidence type="ECO:0000256" key="8">
    <source>
        <dbReference type="SAM" id="SignalP"/>
    </source>
</evidence>
<dbReference type="SUPFAM" id="SSF53807">
    <property type="entry name" value="Helical backbone' metal receptor"/>
    <property type="match status" value="1"/>
</dbReference>
<feature type="signal peptide" evidence="8">
    <location>
        <begin position="1"/>
        <end position="26"/>
    </location>
</feature>
<proteinExistence type="inferred from homology"/>
<dbReference type="GO" id="GO:0046872">
    <property type="term" value="F:metal ion binding"/>
    <property type="evidence" value="ECO:0007669"/>
    <property type="project" value="UniProtKB-KW"/>
</dbReference>
<dbReference type="GO" id="GO:0030001">
    <property type="term" value="P:metal ion transport"/>
    <property type="evidence" value="ECO:0007669"/>
    <property type="project" value="InterPro"/>
</dbReference>
<dbReference type="GO" id="GO:0007155">
    <property type="term" value="P:cell adhesion"/>
    <property type="evidence" value="ECO:0007669"/>
    <property type="project" value="InterPro"/>
</dbReference>
<dbReference type="EMBL" id="CP002608">
    <property type="protein sequence ID" value="AEB41731.1"/>
    <property type="molecule type" value="Genomic_DNA"/>
</dbReference>
<comment type="similarity">
    <text evidence="2 7">Belongs to the bacterial solute-binding protein 9 family.</text>
</comment>
<dbReference type="KEGG" id="cpm:G5S_0786"/>
<accession>A0AA34RDH8</accession>
<evidence type="ECO:0000256" key="1">
    <source>
        <dbReference type="ARBA" id="ARBA00004418"/>
    </source>
</evidence>
<evidence type="ECO:0000256" key="4">
    <source>
        <dbReference type="ARBA" id="ARBA00022723"/>
    </source>
</evidence>
<organism evidence="9 10">
    <name type="scientific">Chlamydia pecorum (strain ATCC VR-628 / DSM 29919 / E58)</name>
    <name type="common">Chlamydophila pecorum</name>
    <dbReference type="NCBI Taxonomy" id="331635"/>
    <lineage>
        <taxon>Bacteria</taxon>
        <taxon>Pseudomonadati</taxon>
        <taxon>Chlamydiota</taxon>
        <taxon>Chlamydiia</taxon>
        <taxon>Chlamydiales</taxon>
        <taxon>Chlamydiaceae</taxon>
        <taxon>Chlamydia/Chlamydophila group</taxon>
        <taxon>Chlamydia</taxon>
    </lineage>
</organism>
<dbReference type="RefSeq" id="WP_013712809.1">
    <property type="nucleotide sequence ID" value="NC_015408.1"/>
</dbReference>
<dbReference type="Gene3D" id="3.40.50.1980">
    <property type="entry name" value="Nitrogenase molybdenum iron protein domain"/>
    <property type="match status" value="2"/>
</dbReference>
<dbReference type="PRINTS" id="PR00691">
    <property type="entry name" value="ADHESINB"/>
</dbReference>
<keyword evidence="5 8" id="KW-0732">Signal</keyword>
<reference evidence="9 10" key="1">
    <citation type="journal article" date="2011" name="J. Bacteriol.">
        <title>Genome sequence of the obligate intracellular animal pathogen Chlamydia pecorum E58.</title>
        <authorList>
            <person name="Mojica S."/>
            <person name="Huot Creasy H."/>
            <person name="Daugherty S."/>
            <person name="Read T.D."/>
            <person name="Kim T."/>
            <person name="Kaltenboeck B."/>
            <person name="Bavoil P."/>
            <person name="Myers G.S."/>
        </authorList>
    </citation>
    <scope>NUCLEOTIDE SEQUENCE [LARGE SCALE GENOMIC DNA]</scope>
    <source>
        <strain evidence="9 10">E58</strain>
    </source>
</reference>
<evidence type="ECO:0000256" key="2">
    <source>
        <dbReference type="ARBA" id="ARBA00011028"/>
    </source>
</evidence>
<name>A0AA34RDH8_CHLPE</name>
<evidence type="ECO:0000313" key="9">
    <source>
        <dbReference type="EMBL" id="AEB41731.1"/>
    </source>
</evidence>
<dbReference type="AlphaFoldDB" id="A0AA34RDH8"/>
<evidence type="ECO:0000256" key="5">
    <source>
        <dbReference type="ARBA" id="ARBA00022729"/>
    </source>
</evidence>
<dbReference type="PANTHER" id="PTHR42953:SF1">
    <property type="entry name" value="METAL-BINDING PROTEIN HI_0362-RELATED"/>
    <property type="match status" value="1"/>
</dbReference>
<keyword evidence="4" id="KW-0479">Metal-binding</keyword>
<protein>
    <submittedName>
        <fullName evidence="9">Periplasmic substrate binding protein TroA</fullName>
    </submittedName>
</protein>
<evidence type="ECO:0000313" key="10">
    <source>
        <dbReference type="Proteomes" id="UP000008305"/>
    </source>
</evidence>
<evidence type="ECO:0000256" key="6">
    <source>
        <dbReference type="ARBA" id="ARBA00022764"/>
    </source>
</evidence>
<dbReference type="PANTHER" id="PTHR42953">
    <property type="entry name" value="HIGH-AFFINITY ZINC UPTAKE SYSTEM PROTEIN ZNUA-RELATED"/>
    <property type="match status" value="1"/>
</dbReference>
<dbReference type="InterPro" id="IPR006128">
    <property type="entry name" value="Lipoprotein_PsaA-like"/>
</dbReference>
<gene>
    <name evidence="9" type="primary">ssaB</name>
    <name evidence="9" type="ordered locus">G5S_0786</name>
</gene>
<dbReference type="PROSITE" id="PS51257">
    <property type="entry name" value="PROKAR_LIPOPROTEIN"/>
    <property type="match status" value="1"/>
</dbReference>
<comment type="subcellular location">
    <subcellularLocation>
        <location evidence="1">Periplasm</location>
    </subcellularLocation>
</comment>
<dbReference type="InterPro" id="IPR050492">
    <property type="entry name" value="Bact_metal-bind_prot9"/>
</dbReference>
<keyword evidence="10" id="KW-1185">Reference proteome</keyword>